<dbReference type="Pfam" id="PF02698">
    <property type="entry name" value="DUF218"/>
    <property type="match status" value="1"/>
</dbReference>
<dbReference type="AlphaFoldDB" id="A0A172TLD2"/>
<dbReference type="GO" id="GO:0043164">
    <property type="term" value="P:Gram-negative-bacterium-type cell wall biogenesis"/>
    <property type="evidence" value="ECO:0007669"/>
    <property type="project" value="TreeGrafter"/>
</dbReference>
<accession>A0A172TLD2</accession>
<keyword evidence="1" id="KW-0472">Membrane</keyword>
<name>A0A172TLD2_9BACL</name>
<evidence type="ECO:0000313" key="3">
    <source>
        <dbReference type="EMBL" id="ANE47879.1"/>
    </source>
</evidence>
<evidence type="ECO:0000313" key="4">
    <source>
        <dbReference type="Proteomes" id="UP000076927"/>
    </source>
</evidence>
<dbReference type="Proteomes" id="UP000076927">
    <property type="component" value="Chromosome"/>
</dbReference>
<dbReference type="EMBL" id="CP011388">
    <property type="protein sequence ID" value="ANE47879.1"/>
    <property type="molecule type" value="Genomic_DNA"/>
</dbReference>
<dbReference type="PANTHER" id="PTHR30336">
    <property type="entry name" value="INNER MEMBRANE PROTEIN, PROBABLE PERMEASE"/>
    <property type="match status" value="1"/>
</dbReference>
<feature type="transmembrane region" description="Helical" evidence="1">
    <location>
        <begin position="12"/>
        <end position="33"/>
    </location>
</feature>
<dbReference type="GO" id="GO:0000270">
    <property type="term" value="P:peptidoglycan metabolic process"/>
    <property type="evidence" value="ECO:0007669"/>
    <property type="project" value="TreeGrafter"/>
</dbReference>
<proteinExistence type="predicted"/>
<dbReference type="STRING" id="1178515.SY83_18045"/>
<dbReference type="GO" id="GO:0005886">
    <property type="term" value="C:plasma membrane"/>
    <property type="evidence" value="ECO:0007669"/>
    <property type="project" value="TreeGrafter"/>
</dbReference>
<keyword evidence="4" id="KW-1185">Reference proteome</keyword>
<dbReference type="InterPro" id="IPR014729">
    <property type="entry name" value="Rossmann-like_a/b/a_fold"/>
</dbReference>
<keyword evidence="1" id="KW-1133">Transmembrane helix</keyword>
<evidence type="ECO:0000259" key="2">
    <source>
        <dbReference type="Pfam" id="PF02698"/>
    </source>
</evidence>
<dbReference type="PANTHER" id="PTHR30336:SF4">
    <property type="entry name" value="ENVELOPE BIOGENESIS FACTOR ELYC"/>
    <property type="match status" value="1"/>
</dbReference>
<reference evidence="3 4" key="1">
    <citation type="submission" date="2015-01" db="EMBL/GenBank/DDBJ databases">
        <title>Paenibacillus swuensis/DY6/whole genome sequencing.</title>
        <authorList>
            <person name="Kim M.K."/>
            <person name="Srinivasan S."/>
            <person name="Lee J.-J."/>
        </authorList>
    </citation>
    <scope>NUCLEOTIDE SEQUENCE [LARGE SCALE GENOMIC DNA]</scope>
    <source>
        <strain evidence="3 4">DY6</strain>
    </source>
</reference>
<dbReference type="CDD" id="cd06259">
    <property type="entry name" value="YdcF-like"/>
    <property type="match status" value="1"/>
</dbReference>
<protein>
    <recommendedName>
        <fullName evidence="2">DUF218 domain-containing protein</fullName>
    </recommendedName>
</protein>
<dbReference type="InterPro" id="IPR003848">
    <property type="entry name" value="DUF218"/>
</dbReference>
<evidence type="ECO:0000256" key="1">
    <source>
        <dbReference type="SAM" id="Phobius"/>
    </source>
</evidence>
<gene>
    <name evidence="3" type="ORF">SY83_18045</name>
</gene>
<dbReference type="KEGG" id="pswu:SY83_18045"/>
<dbReference type="PATRIC" id="fig|1178515.4.peg.3637"/>
<dbReference type="RefSeq" id="WP_068609047.1">
    <property type="nucleotide sequence ID" value="NZ_CP011388.1"/>
</dbReference>
<keyword evidence="1" id="KW-0812">Transmembrane</keyword>
<dbReference type="InterPro" id="IPR051599">
    <property type="entry name" value="Cell_Envelope_Assoc"/>
</dbReference>
<feature type="domain" description="DUF218" evidence="2">
    <location>
        <begin position="46"/>
        <end position="189"/>
    </location>
</feature>
<dbReference type="Gene3D" id="3.40.50.620">
    <property type="entry name" value="HUPs"/>
    <property type="match status" value="1"/>
</dbReference>
<sequence length="210" mass="23907">MNFNNRKYTKLWLSALVIFMAGIGWIAWTQYLIHSAERQRVPEHADVGIVLGASLWGNVPSPGLQERLDHAYKLYKAGVFTKIIVSGGYDRLDSELTEAQGMKNYLVGTGIPSQHILEENKARSTYQNLLFSKVIMEEQGFRRAVIITHDYHGARSADIASFLEYSEPVVSTTNSSVLNMTWHKSRETLAYTKWMMEKGSLWIKRIFTTG</sequence>
<organism evidence="3 4">
    <name type="scientific">Paenibacillus swuensis</name>
    <dbReference type="NCBI Taxonomy" id="1178515"/>
    <lineage>
        <taxon>Bacteria</taxon>
        <taxon>Bacillati</taxon>
        <taxon>Bacillota</taxon>
        <taxon>Bacilli</taxon>
        <taxon>Bacillales</taxon>
        <taxon>Paenibacillaceae</taxon>
        <taxon>Paenibacillus</taxon>
    </lineage>
</organism>